<organism evidence="3">
    <name type="scientific">marine metagenome</name>
    <dbReference type="NCBI Taxonomy" id="408172"/>
    <lineage>
        <taxon>unclassified sequences</taxon>
        <taxon>metagenomes</taxon>
        <taxon>ecological metagenomes</taxon>
    </lineage>
</organism>
<name>A0A381Q027_9ZZZZ</name>
<evidence type="ECO:0000313" key="3">
    <source>
        <dbReference type="EMBL" id="SUZ72500.1"/>
    </source>
</evidence>
<feature type="region of interest" description="Disordered" evidence="1">
    <location>
        <begin position="1"/>
        <end position="60"/>
    </location>
</feature>
<feature type="transmembrane region" description="Helical" evidence="2">
    <location>
        <begin position="71"/>
        <end position="90"/>
    </location>
</feature>
<sequence>MAGYDPNRPRPTDRGAFVGLPGDPITDHPDAQTPMPLENEPEDAATDATEDETGPALQTVPQAVPPLDRRVPAVAVLGGIAGLAAVFWLWRRLTRRDR</sequence>
<protein>
    <submittedName>
        <fullName evidence="3">Uncharacterized protein</fullName>
    </submittedName>
</protein>
<feature type="compositionally biased region" description="Acidic residues" evidence="1">
    <location>
        <begin position="39"/>
        <end position="53"/>
    </location>
</feature>
<evidence type="ECO:0000256" key="1">
    <source>
        <dbReference type="SAM" id="MobiDB-lite"/>
    </source>
</evidence>
<evidence type="ECO:0000256" key="2">
    <source>
        <dbReference type="SAM" id="Phobius"/>
    </source>
</evidence>
<reference evidence="3" key="1">
    <citation type="submission" date="2018-05" db="EMBL/GenBank/DDBJ databases">
        <authorList>
            <person name="Lanie J.A."/>
            <person name="Ng W.-L."/>
            <person name="Kazmierczak K.M."/>
            <person name="Andrzejewski T.M."/>
            <person name="Davidsen T.M."/>
            <person name="Wayne K.J."/>
            <person name="Tettelin H."/>
            <person name="Glass J.I."/>
            <person name="Rusch D."/>
            <person name="Podicherti R."/>
            <person name="Tsui H.-C.T."/>
            <person name="Winkler M.E."/>
        </authorList>
    </citation>
    <scope>NUCLEOTIDE SEQUENCE</scope>
</reference>
<dbReference type="EMBL" id="UINC01001150">
    <property type="protein sequence ID" value="SUZ72500.1"/>
    <property type="molecule type" value="Genomic_DNA"/>
</dbReference>
<dbReference type="AlphaFoldDB" id="A0A381Q027"/>
<keyword evidence="2" id="KW-1133">Transmembrane helix</keyword>
<keyword evidence="2" id="KW-0472">Membrane</keyword>
<gene>
    <name evidence="3" type="ORF">METZ01_LOCUS25354</name>
</gene>
<proteinExistence type="predicted"/>
<accession>A0A381Q027</accession>
<keyword evidence="2" id="KW-0812">Transmembrane</keyword>